<dbReference type="PANTHER" id="PTHR14991:SF0">
    <property type="entry name" value="RING FINGER PROTEIN 32"/>
    <property type="match status" value="1"/>
</dbReference>
<dbReference type="AlphaFoldDB" id="G4Z210"/>
<proteinExistence type="predicted"/>
<dbReference type="OMA" id="PQENDWD"/>
<feature type="domain" description="RING-type" evidence="2">
    <location>
        <begin position="196"/>
        <end position="242"/>
    </location>
</feature>
<accession>G4Z210</accession>
<dbReference type="InterPro" id="IPR042862">
    <property type="entry name" value="RNF32"/>
</dbReference>
<dbReference type="GeneID" id="20657473"/>
<dbReference type="Proteomes" id="UP000002640">
    <property type="component" value="Unassembled WGS sequence"/>
</dbReference>
<name>G4Z210_PHYSP</name>
<sequence length="264" mass="30328">MSRQVTRPPPKLTRDEWEECEQQAEARGDTQHPCSICREPFGVKEQVILSCSHMFHLACIMSFERFLRTNQRVCPLCRKQDYQKRATTMASAFHREYSAKRVQFYSSGKGDPVRRRRFFANRVGKTTDRLVTAMSKRDDSIDALLAEFDKSLSMSRRVFQDSVPETETATLFPGGDDWLAIFNKVRDEPSRYESECAICINSFCSSMAGVSLLSCSHAFHSQCLSAFEEFNIYEVSLCPVCRASYRSQKWLHVAQIASQNTCNY</sequence>
<dbReference type="SMR" id="G4Z210"/>
<protein>
    <recommendedName>
        <fullName evidence="2">RING-type domain-containing protein</fullName>
    </recommendedName>
</protein>
<dbReference type="CDD" id="cd16678">
    <property type="entry name" value="RING-H2_RNF32_rpt2"/>
    <property type="match status" value="1"/>
</dbReference>
<dbReference type="CDD" id="cd16677">
    <property type="entry name" value="RING-H2_RNF32_rpt1"/>
    <property type="match status" value="1"/>
</dbReference>
<dbReference type="PANTHER" id="PTHR14991">
    <property type="entry name" value="RING FINGER PROTEIN 32"/>
    <property type="match status" value="1"/>
</dbReference>
<organism evidence="3 4">
    <name type="scientific">Phytophthora sojae (strain P6497)</name>
    <name type="common">Soybean stem and root rot agent</name>
    <name type="synonym">Phytophthora megasperma f. sp. glycines</name>
    <dbReference type="NCBI Taxonomy" id="1094619"/>
    <lineage>
        <taxon>Eukaryota</taxon>
        <taxon>Sar</taxon>
        <taxon>Stramenopiles</taxon>
        <taxon>Oomycota</taxon>
        <taxon>Peronosporomycetes</taxon>
        <taxon>Peronosporales</taxon>
        <taxon>Peronosporaceae</taxon>
        <taxon>Phytophthora</taxon>
    </lineage>
</organism>
<dbReference type="KEGG" id="psoj:PHYSODRAFT_497725"/>
<dbReference type="InterPro" id="IPR013083">
    <property type="entry name" value="Znf_RING/FYVE/PHD"/>
</dbReference>
<keyword evidence="1" id="KW-0863">Zinc-finger</keyword>
<dbReference type="GO" id="GO:0008270">
    <property type="term" value="F:zinc ion binding"/>
    <property type="evidence" value="ECO:0007669"/>
    <property type="project" value="UniProtKB-KW"/>
</dbReference>
<keyword evidence="4" id="KW-1185">Reference proteome</keyword>
<dbReference type="InterPro" id="IPR001841">
    <property type="entry name" value="Znf_RING"/>
</dbReference>
<dbReference type="Pfam" id="PF13639">
    <property type="entry name" value="zf-RING_2"/>
    <property type="match status" value="2"/>
</dbReference>
<dbReference type="SUPFAM" id="SSF57850">
    <property type="entry name" value="RING/U-box"/>
    <property type="match status" value="2"/>
</dbReference>
<gene>
    <name evidence="3" type="ORF">PHYSODRAFT_497725</name>
</gene>
<evidence type="ECO:0000259" key="2">
    <source>
        <dbReference type="PROSITE" id="PS50089"/>
    </source>
</evidence>
<keyword evidence="1" id="KW-0862">Zinc</keyword>
<evidence type="ECO:0000313" key="3">
    <source>
        <dbReference type="EMBL" id="EGZ20701.1"/>
    </source>
</evidence>
<evidence type="ECO:0000256" key="1">
    <source>
        <dbReference type="PROSITE-ProRule" id="PRU00175"/>
    </source>
</evidence>
<dbReference type="SMART" id="SM00184">
    <property type="entry name" value="RING"/>
    <property type="match status" value="2"/>
</dbReference>
<dbReference type="InParanoid" id="G4Z210"/>
<keyword evidence="1" id="KW-0479">Metal-binding</keyword>
<evidence type="ECO:0000313" key="4">
    <source>
        <dbReference type="Proteomes" id="UP000002640"/>
    </source>
</evidence>
<reference evidence="3 4" key="1">
    <citation type="journal article" date="2006" name="Science">
        <title>Phytophthora genome sequences uncover evolutionary origins and mechanisms of pathogenesis.</title>
        <authorList>
            <person name="Tyler B.M."/>
            <person name="Tripathy S."/>
            <person name="Zhang X."/>
            <person name="Dehal P."/>
            <person name="Jiang R.H."/>
            <person name="Aerts A."/>
            <person name="Arredondo F.D."/>
            <person name="Baxter L."/>
            <person name="Bensasson D."/>
            <person name="Beynon J.L."/>
            <person name="Chapman J."/>
            <person name="Damasceno C.M."/>
            <person name="Dorrance A.E."/>
            <person name="Dou D."/>
            <person name="Dickerman A.W."/>
            <person name="Dubchak I.L."/>
            <person name="Garbelotto M."/>
            <person name="Gijzen M."/>
            <person name="Gordon S.G."/>
            <person name="Govers F."/>
            <person name="Grunwald N.J."/>
            <person name="Huang W."/>
            <person name="Ivors K.L."/>
            <person name="Jones R.W."/>
            <person name="Kamoun S."/>
            <person name="Krampis K."/>
            <person name="Lamour K.H."/>
            <person name="Lee M.K."/>
            <person name="McDonald W.H."/>
            <person name="Medina M."/>
            <person name="Meijer H.J."/>
            <person name="Nordberg E.K."/>
            <person name="Maclean D.J."/>
            <person name="Ospina-Giraldo M.D."/>
            <person name="Morris P.F."/>
            <person name="Phuntumart V."/>
            <person name="Putnam N.H."/>
            <person name="Rash S."/>
            <person name="Rose J.K."/>
            <person name="Sakihama Y."/>
            <person name="Salamov A.A."/>
            <person name="Savidor A."/>
            <person name="Scheuring C.F."/>
            <person name="Smith B.M."/>
            <person name="Sobral B.W."/>
            <person name="Terry A."/>
            <person name="Torto-Alalibo T.A."/>
            <person name="Win J."/>
            <person name="Xu Z."/>
            <person name="Zhang H."/>
            <person name="Grigoriev I.V."/>
            <person name="Rokhsar D.S."/>
            <person name="Boore J.L."/>
        </authorList>
    </citation>
    <scope>NUCLEOTIDE SEQUENCE [LARGE SCALE GENOMIC DNA]</scope>
    <source>
        <strain evidence="3 4">P6497</strain>
    </source>
</reference>
<dbReference type="PROSITE" id="PS50089">
    <property type="entry name" value="ZF_RING_2"/>
    <property type="match status" value="2"/>
</dbReference>
<dbReference type="Gene3D" id="3.30.40.10">
    <property type="entry name" value="Zinc/RING finger domain, C3HC4 (zinc finger)"/>
    <property type="match status" value="2"/>
</dbReference>
<dbReference type="RefSeq" id="XP_009523418.1">
    <property type="nucleotide sequence ID" value="XM_009525123.1"/>
</dbReference>
<dbReference type="EMBL" id="JH159153">
    <property type="protein sequence ID" value="EGZ20701.1"/>
    <property type="molecule type" value="Genomic_DNA"/>
</dbReference>
<feature type="domain" description="RING-type" evidence="2">
    <location>
        <begin position="34"/>
        <end position="78"/>
    </location>
</feature>